<dbReference type="GO" id="GO:0035267">
    <property type="term" value="C:NuA4 histone acetyltransferase complex"/>
    <property type="evidence" value="ECO:0007669"/>
    <property type="project" value="TreeGrafter"/>
</dbReference>
<feature type="compositionally biased region" description="Acidic residues" evidence="4">
    <location>
        <begin position="813"/>
        <end position="822"/>
    </location>
</feature>
<feature type="domain" description="Bromo" evidence="5">
    <location>
        <begin position="648"/>
        <end position="759"/>
    </location>
</feature>
<feature type="compositionally biased region" description="Low complexity" evidence="4">
    <location>
        <begin position="270"/>
        <end position="279"/>
    </location>
</feature>
<protein>
    <recommendedName>
        <fullName evidence="5">Bromo domain-containing protein</fullName>
    </recommendedName>
</protein>
<dbReference type="PROSITE" id="PS50014">
    <property type="entry name" value="BROMODOMAIN_2"/>
    <property type="match status" value="1"/>
</dbReference>
<dbReference type="RefSeq" id="XP_016211121.1">
    <property type="nucleotide sequence ID" value="XM_016361045.1"/>
</dbReference>
<dbReference type="GO" id="GO:0006325">
    <property type="term" value="P:chromatin organization"/>
    <property type="evidence" value="ECO:0007669"/>
    <property type="project" value="UniProtKB-ARBA"/>
</dbReference>
<dbReference type="PANTHER" id="PTHR15398:SF4">
    <property type="entry name" value="BROMODOMAIN-CONTAINING PROTEIN 8 ISOFORM X1"/>
    <property type="match status" value="1"/>
</dbReference>
<feature type="compositionally biased region" description="Low complexity" evidence="4">
    <location>
        <begin position="75"/>
        <end position="92"/>
    </location>
</feature>
<dbReference type="InParanoid" id="A0A0D1YK47"/>
<dbReference type="InterPro" id="IPR001487">
    <property type="entry name" value="Bromodomain"/>
</dbReference>
<dbReference type="GeneID" id="27315267"/>
<dbReference type="Gene3D" id="1.20.920.10">
    <property type="entry name" value="Bromodomain-like"/>
    <property type="match status" value="1"/>
</dbReference>
<evidence type="ECO:0000313" key="6">
    <source>
        <dbReference type="EMBL" id="KIW01252.1"/>
    </source>
</evidence>
<evidence type="ECO:0000313" key="7">
    <source>
        <dbReference type="Proteomes" id="UP000053259"/>
    </source>
</evidence>
<keyword evidence="7" id="KW-1185">Reference proteome</keyword>
<sequence length="832" mass="89560">MSSAFTPLEALLLFQYLSNYGVAPNVFTKISDLLTNDDQIRRSSSYDPARLTPDALRDFYLKLLKDEARSEMSAVDAPAGSAAAGTTNGEASQSGSRKRKAPSPSLPTIQEASRDAHLIPQLIRKLYARYREHAIIQIREDERKYERLRKNISEIKSGAWDERLQREIERGDWDQLLQRKAHRPENGTADASLPESVNGAVKQPAVTAQEKAWKRESDAHLSTTKARPSTPTVSPHPARPLYQQSQPQPPPTSSRSASQSPMHPTSGPIQQAQHAQPQPTLAISPRPPESRASAKPSQSPMLPPPPPAQAGQPYSSYPYANNGHSQQLPSHTPYVPPHGTAAQGQQGSSVAQLQQLGQHPSPHPPSHQGVHGGVMLQPFAVAPQTPTGSRQQSQMPPAASNARPSAASQSQMPQPSAHSGAVLSPFDIAKLLATPLTLKKPQFGPSAPSPSKDTQWKSVGGRAGRPPRRSSPVRPQSRSVSPISERATSPPPEEDAARRSRRGKPAHDNSAQSRNTRIRRARGASTTSSVPGSSVRGRTRSQSVLSHVEDMSMADAASVTGRRVKPEPSTPMESSDFVHPTIEGTPGGGQTTRRGAATGNNKRKRGTREDSDASDVPPALLHPRQDKSVVVANKNFSRLSATIMNDIQSHKHASLFSNPVRDRDAEGYSKIIRRPQDLKSIRAGITAGNRAVNAATASESFASFTASQPHRDAGGIVMLPVSEELVPPKGIVNSAQLEKEVMRMFANAVMFNPGNEDVVLDAREMAQSVEAQITKFREVERSSVAAAGLTFSGMVPPQSGPLSESAATGGGDGFEEQEEMEESSVGKRRKIG</sequence>
<feature type="region of interest" description="Disordered" evidence="4">
    <location>
        <begin position="791"/>
        <end position="832"/>
    </location>
</feature>
<organism evidence="6 7">
    <name type="scientific">Verruconis gallopava</name>
    <dbReference type="NCBI Taxonomy" id="253628"/>
    <lineage>
        <taxon>Eukaryota</taxon>
        <taxon>Fungi</taxon>
        <taxon>Dikarya</taxon>
        <taxon>Ascomycota</taxon>
        <taxon>Pezizomycotina</taxon>
        <taxon>Dothideomycetes</taxon>
        <taxon>Pleosporomycetidae</taxon>
        <taxon>Venturiales</taxon>
        <taxon>Sympoventuriaceae</taxon>
        <taxon>Verruconis</taxon>
    </lineage>
</organism>
<feature type="compositionally biased region" description="Low complexity" evidence="4">
    <location>
        <begin position="396"/>
        <end position="419"/>
    </location>
</feature>
<feature type="region of interest" description="Disordered" evidence="4">
    <location>
        <begin position="182"/>
        <end position="421"/>
    </location>
</feature>
<dbReference type="AlphaFoldDB" id="A0A0D1YK47"/>
<keyword evidence="3" id="KW-0175">Coiled coil</keyword>
<dbReference type="HOGENOM" id="CLU_385418_0_0_1"/>
<evidence type="ECO:0000256" key="4">
    <source>
        <dbReference type="SAM" id="MobiDB-lite"/>
    </source>
</evidence>
<gene>
    <name evidence="6" type="ORF">PV09_07294</name>
</gene>
<reference evidence="6 7" key="1">
    <citation type="submission" date="2015-01" db="EMBL/GenBank/DDBJ databases">
        <title>The Genome Sequence of Ochroconis gallopava CBS43764.</title>
        <authorList>
            <consortium name="The Broad Institute Genomics Platform"/>
            <person name="Cuomo C."/>
            <person name="de Hoog S."/>
            <person name="Gorbushina A."/>
            <person name="Stielow B."/>
            <person name="Teixiera M."/>
            <person name="Abouelleil A."/>
            <person name="Chapman S.B."/>
            <person name="Priest M."/>
            <person name="Young S.K."/>
            <person name="Wortman J."/>
            <person name="Nusbaum C."/>
            <person name="Birren B."/>
        </authorList>
    </citation>
    <scope>NUCLEOTIDE SEQUENCE [LARGE SCALE GENOMIC DNA]</scope>
    <source>
        <strain evidence="6 7">CBS 43764</strain>
    </source>
</reference>
<evidence type="ECO:0000256" key="2">
    <source>
        <dbReference type="PROSITE-ProRule" id="PRU00035"/>
    </source>
</evidence>
<feature type="region of interest" description="Disordered" evidence="4">
    <location>
        <begin position="439"/>
        <end position="624"/>
    </location>
</feature>
<evidence type="ECO:0000256" key="3">
    <source>
        <dbReference type="SAM" id="Coils"/>
    </source>
</evidence>
<feature type="coiled-coil region" evidence="3">
    <location>
        <begin position="131"/>
        <end position="158"/>
    </location>
</feature>
<feature type="compositionally biased region" description="Low complexity" evidence="4">
    <location>
        <begin position="341"/>
        <end position="360"/>
    </location>
</feature>
<feature type="compositionally biased region" description="Polar residues" evidence="4">
    <location>
        <begin position="318"/>
        <end position="330"/>
    </location>
</feature>
<name>A0A0D1YK47_9PEZI</name>
<feature type="compositionally biased region" description="Polar residues" evidence="4">
    <location>
        <begin position="384"/>
        <end position="395"/>
    </location>
</feature>
<dbReference type="EMBL" id="KN847556">
    <property type="protein sequence ID" value="KIW01252.1"/>
    <property type="molecule type" value="Genomic_DNA"/>
</dbReference>
<dbReference type="VEuPathDB" id="FungiDB:PV09_07294"/>
<feature type="region of interest" description="Disordered" evidence="4">
    <location>
        <begin position="75"/>
        <end position="113"/>
    </location>
</feature>
<keyword evidence="1 2" id="KW-0103">Bromodomain</keyword>
<proteinExistence type="predicted"/>
<evidence type="ECO:0000256" key="1">
    <source>
        <dbReference type="ARBA" id="ARBA00023117"/>
    </source>
</evidence>
<dbReference type="Pfam" id="PF00439">
    <property type="entry name" value="Bromodomain"/>
    <property type="match status" value="1"/>
</dbReference>
<dbReference type="OrthoDB" id="21449at2759"/>
<feature type="compositionally biased region" description="Low complexity" evidence="4">
    <location>
        <begin position="470"/>
        <end position="482"/>
    </location>
</feature>
<accession>A0A0D1YK47</accession>
<dbReference type="InterPro" id="IPR036427">
    <property type="entry name" value="Bromodomain-like_sf"/>
</dbReference>
<dbReference type="Proteomes" id="UP000053259">
    <property type="component" value="Unassembled WGS sequence"/>
</dbReference>
<feature type="compositionally biased region" description="Polar residues" evidence="4">
    <location>
        <begin position="220"/>
        <end position="233"/>
    </location>
</feature>
<dbReference type="STRING" id="253628.A0A0D1YK47"/>
<dbReference type="SUPFAM" id="SSF47370">
    <property type="entry name" value="Bromodomain"/>
    <property type="match status" value="1"/>
</dbReference>
<evidence type="ECO:0000259" key="5">
    <source>
        <dbReference type="PROSITE" id="PS50014"/>
    </source>
</evidence>
<dbReference type="PANTHER" id="PTHR15398">
    <property type="entry name" value="BROMODOMAIN-CONTAINING PROTEIN 8"/>
    <property type="match status" value="1"/>
</dbReference>